<organism evidence="2 3">
    <name type="scientific">Macrococcoides canis</name>
    <dbReference type="NCBI Taxonomy" id="1855823"/>
    <lineage>
        <taxon>Bacteria</taxon>
        <taxon>Bacillati</taxon>
        <taxon>Bacillota</taxon>
        <taxon>Bacilli</taxon>
        <taxon>Bacillales</taxon>
        <taxon>Staphylococcaceae</taxon>
        <taxon>Macrococcoides</taxon>
    </lineage>
</organism>
<sequence>MINKKEENNMKHITIDALQDALQTSTEAHIIDVRTPEEFNEGHIKGAKNIPLDTIPDSVDSFNDEDEYIIICKRGGRALQAAEYLDNEHLNITVVDQGMDDWKGEITK</sequence>
<evidence type="ECO:0000313" key="2">
    <source>
        <dbReference type="EMBL" id="TDM17971.1"/>
    </source>
</evidence>
<dbReference type="EMBL" id="SDQG01000001">
    <property type="protein sequence ID" value="TDM17971.1"/>
    <property type="molecule type" value="Genomic_DNA"/>
</dbReference>
<gene>
    <name evidence="2" type="ORF">ETI04_00355</name>
</gene>
<evidence type="ECO:0000313" key="3">
    <source>
        <dbReference type="Proteomes" id="UP000294865"/>
    </source>
</evidence>
<comment type="caution">
    <text evidence="2">The sequence shown here is derived from an EMBL/GenBank/DDBJ whole genome shotgun (WGS) entry which is preliminary data.</text>
</comment>
<proteinExistence type="predicted"/>
<dbReference type="InterPro" id="IPR036873">
    <property type="entry name" value="Rhodanese-like_dom_sf"/>
</dbReference>
<dbReference type="AlphaFoldDB" id="A0A4R6C6L2"/>
<dbReference type="Gene3D" id="3.40.250.10">
    <property type="entry name" value="Rhodanese-like domain"/>
    <property type="match status" value="1"/>
</dbReference>
<dbReference type="Pfam" id="PF00581">
    <property type="entry name" value="Rhodanese"/>
    <property type="match status" value="1"/>
</dbReference>
<dbReference type="PANTHER" id="PTHR43031">
    <property type="entry name" value="FAD-DEPENDENT OXIDOREDUCTASE"/>
    <property type="match status" value="1"/>
</dbReference>
<dbReference type="SUPFAM" id="SSF52821">
    <property type="entry name" value="Rhodanese/Cell cycle control phosphatase"/>
    <property type="match status" value="1"/>
</dbReference>
<reference evidence="2 3" key="1">
    <citation type="submission" date="2019-01" db="EMBL/GenBank/DDBJ databases">
        <title>Draft genome sequences of Macrococcus caseolyticus, Macrococcus canis, Macrococcus bohemicus and Macrococcus goetzii.</title>
        <authorList>
            <person name="Mazhar S."/>
            <person name="Altermann E."/>
            <person name="Hill C."/>
            <person name="Mcauliffe O."/>
        </authorList>
    </citation>
    <scope>NUCLEOTIDE SEQUENCE [LARGE SCALE GENOMIC DNA]</scope>
    <source>
        <strain evidence="2 3">DPC7162</strain>
    </source>
</reference>
<dbReference type="InterPro" id="IPR001763">
    <property type="entry name" value="Rhodanese-like_dom"/>
</dbReference>
<dbReference type="SMART" id="SM00450">
    <property type="entry name" value="RHOD"/>
    <property type="match status" value="1"/>
</dbReference>
<feature type="domain" description="Rhodanese" evidence="1">
    <location>
        <begin position="24"/>
        <end position="107"/>
    </location>
</feature>
<dbReference type="CDD" id="cd00158">
    <property type="entry name" value="RHOD"/>
    <property type="match status" value="1"/>
</dbReference>
<name>A0A4R6C6L2_9STAP</name>
<dbReference type="PROSITE" id="PS50206">
    <property type="entry name" value="RHODANESE_3"/>
    <property type="match status" value="1"/>
</dbReference>
<evidence type="ECO:0000259" key="1">
    <source>
        <dbReference type="PROSITE" id="PS50206"/>
    </source>
</evidence>
<dbReference type="InterPro" id="IPR050229">
    <property type="entry name" value="GlpE_sulfurtransferase"/>
</dbReference>
<accession>A0A4R6C6L2</accession>
<dbReference type="PANTHER" id="PTHR43031:SF17">
    <property type="entry name" value="SULFURTRANSFERASE YTWF-RELATED"/>
    <property type="match status" value="1"/>
</dbReference>
<protein>
    <submittedName>
        <fullName evidence="2">Rhodanese-like domain-containing protein</fullName>
    </submittedName>
</protein>
<dbReference type="Proteomes" id="UP000294865">
    <property type="component" value="Unassembled WGS sequence"/>
</dbReference>